<evidence type="ECO:0000313" key="2">
    <source>
        <dbReference type="Proteomes" id="UP000516370"/>
    </source>
</evidence>
<keyword evidence="2" id="KW-1185">Reference proteome</keyword>
<dbReference type="RefSeq" id="WP_162623468.1">
    <property type="nucleotide sequence ID" value="NZ_BMLJ01000002.1"/>
</dbReference>
<dbReference type="Proteomes" id="UP000516370">
    <property type="component" value="Chromosome"/>
</dbReference>
<reference evidence="1 2" key="1">
    <citation type="submission" date="2020-09" db="EMBL/GenBank/DDBJ databases">
        <title>Complete genome sequence of an Arctic sea ice bacterium Marinomonas arctica BSI20414.</title>
        <authorList>
            <person name="Liao L."/>
            <person name="Chen B."/>
        </authorList>
    </citation>
    <scope>NUCLEOTIDE SEQUENCE [LARGE SCALE GENOMIC DNA]</scope>
    <source>
        <strain evidence="1 2">BSI20414</strain>
    </source>
</reference>
<dbReference type="SUPFAM" id="SSF52540">
    <property type="entry name" value="P-loop containing nucleoside triphosphate hydrolases"/>
    <property type="match status" value="1"/>
</dbReference>
<accession>A0A7H1J6U6</accession>
<dbReference type="EMBL" id="CP061081">
    <property type="protein sequence ID" value="QNT06212.1"/>
    <property type="molecule type" value="Genomic_DNA"/>
</dbReference>
<organism evidence="1 2">
    <name type="scientific">Marinomonas arctica</name>
    <dbReference type="NCBI Taxonomy" id="383750"/>
    <lineage>
        <taxon>Bacteria</taxon>
        <taxon>Pseudomonadati</taxon>
        <taxon>Pseudomonadota</taxon>
        <taxon>Gammaproteobacteria</taxon>
        <taxon>Oceanospirillales</taxon>
        <taxon>Oceanospirillaceae</taxon>
        <taxon>Marinomonas</taxon>
    </lineage>
</organism>
<dbReference type="InterPro" id="IPR016024">
    <property type="entry name" value="ARM-type_fold"/>
</dbReference>
<dbReference type="SUPFAM" id="SSF48371">
    <property type="entry name" value="ARM repeat"/>
    <property type="match status" value="1"/>
</dbReference>
<proteinExistence type="predicted"/>
<dbReference type="InterPro" id="IPR027417">
    <property type="entry name" value="P-loop_NTPase"/>
</dbReference>
<name>A0A7H1J6U6_9GAMM</name>
<evidence type="ECO:0000313" key="1">
    <source>
        <dbReference type="EMBL" id="QNT06212.1"/>
    </source>
</evidence>
<dbReference type="KEGG" id="mard:IBG28_00675"/>
<protein>
    <submittedName>
        <fullName evidence="1">Uncharacterized protein</fullName>
    </submittedName>
</protein>
<sequence length="1476" mass="169393">MLLDENISGIQVDAVSTPDDTKPVYQDDIIILYKNGDRTFIQAKINQAKHEAWKLTDTTFIKELKSCKLQLLSKPNYAVHFYSRTPFGSFQRLIEESSIHPDLTAFLRDAPQGQRDTFDDIKKIWDIDAATALSLIKRIQIGPQNGLYEWQDLSHELLKPTFPRANTALELIYNYVDHQHLHLADHKVVLERQDILDMLRERGIHQAVTFNESKLIQSFRDFSTQGRQWVRSIGGEKILREDLTLLKQAIEQKVPSILLEDIAGGGKTCLLLDLMDDLDEQKETVSLFIKGDIFASINTLKDLEQYGLPKDFISQCAYLANRRHIVIAIDSLDVLAVGRSHNSLRCFLGMIAGLSKIPNITVVAASRSFDAKYDPLLREMKWGEVISISPLSFNDSIAPLFYKWGYTVSQLSDKLKNVLVIPQNLRLFYELLHKGMTIDEIGEHDLYDIYLQELVEKDANLGQVVLNTLQETSLGLLKLRSYEFQKRSLDVSPDQLQYLLSKQIIMEVGPNQLMFSHQTLADALRIRQAFQNGTTLLAFSTSQPQLPFIRPAVRSLIQTLKNRSPKQCIRQLREFLLSDKVSMHLKRLAVETLAEMEASGHDIALVITLSNQHPQLFRRLLERASSESWFLLIYNQLISNIDVKNPHNHSYAIIYFLSKFFKGNENEIIKIWHIAIDDEWLNIRNLSWLISSELEKNKVWNNLDLDSLLKKLLEHSEEDHPSLGKSICQYIEATGKGDHLLWMYITLNTKPISELDASSELEFNCNPHDFLTANYFEERLKVSDELFNSALDYLLSVTQSNNSDFYVDFLKNTSYEKRHTHRDIYFGSSTSNFLNAVGEAMKKRCNKNDGCWKSFEPKLRVCDDLGLIYLLIESYHENIIGNVLGISALLTNKNLFKYGNLEFELGTLALAAYPYISNKTREEHQRNILNHYEDKERQDYWTLKGMYGDLIWVPASYRLPELFDTFVLCERQYGTPNLLRQPNITGWSGTVTSPISIDQILNFSSDGLVNVLKHYTNENGFSDHLLGGLNSVESALTSAATQTPLKFIPVAHLLYQSSSPISSILSIIDGIASHLSHRFGNVQTSNWKEVQPLPDGQSLALELLSLVERYGKHDFRKYSHARAIQACSHILKDDQSVERLCFQLWQLSTNPNPNPNEDNETESLVGKGINSVRGVAAETVLIICNDRLEKHREITSSLKQLLTRFAKDASMVVRATFLRRFPYFLSKNSEFGWQLIDIITKNDSSRLLKHLEQILYYQYHENFDLVEPYLNKLKLINDKKSAEAWGRLATLCYLSDYISEEDLWHDLPHQNEAAKEGLGQVLIANYANKKHASKCLEGLKRLFVNQDSESIYFKFERSLSNKNALHSVSLETINLFIEYSTSAKPREIDGVFYWLEKNVLHMPNEVLNTLEKVIERFSDEAEPVHFSQKEPLLSTLKSLLQEADLSDDEEFIDRVLAAQYWFLDKGVQDIEKLIEP</sequence>
<gene>
    <name evidence="1" type="ORF">IBG28_00675</name>
</gene>